<evidence type="ECO:0000256" key="2">
    <source>
        <dbReference type="ARBA" id="ARBA00004496"/>
    </source>
</evidence>
<evidence type="ECO:0000256" key="5">
    <source>
        <dbReference type="ARBA" id="ARBA00022833"/>
    </source>
</evidence>
<keyword evidence="4" id="KW-0479">Metal-binding</keyword>
<dbReference type="SUPFAM" id="SSF51735">
    <property type="entry name" value="NAD(P)-binding Rossmann-fold domains"/>
    <property type="match status" value="1"/>
</dbReference>
<dbReference type="GO" id="GO:0051903">
    <property type="term" value="F:S-(hydroxymethyl)glutathione dehydrogenase [NAD(P)+] activity"/>
    <property type="evidence" value="ECO:0007669"/>
    <property type="project" value="TreeGrafter"/>
</dbReference>
<dbReference type="Pfam" id="PF00107">
    <property type="entry name" value="ADH_zinc_N"/>
    <property type="match status" value="1"/>
</dbReference>
<dbReference type="PANTHER" id="PTHR43880:SF14">
    <property type="entry name" value="ALL-TRANS-RETINOL DEHYDROGENASE [NAD(+)] ADH4"/>
    <property type="match status" value="1"/>
</dbReference>
<dbReference type="InterPro" id="IPR011032">
    <property type="entry name" value="GroES-like_sf"/>
</dbReference>
<evidence type="ECO:0000256" key="4">
    <source>
        <dbReference type="ARBA" id="ARBA00022723"/>
    </source>
</evidence>
<keyword evidence="7" id="KW-0520">NAD</keyword>
<dbReference type="AlphaFoldDB" id="A0A643C982"/>
<evidence type="ECO:0000256" key="6">
    <source>
        <dbReference type="ARBA" id="ARBA00023002"/>
    </source>
</evidence>
<dbReference type="Proteomes" id="UP000437017">
    <property type="component" value="Unassembled WGS sequence"/>
</dbReference>
<evidence type="ECO:0000313" key="10">
    <source>
        <dbReference type="Proteomes" id="UP000437017"/>
    </source>
</evidence>
<evidence type="ECO:0000256" key="7">
    <source>
        <dbReference type="ARBA" id="ARBA00023027"/>
    </source>
</evidence>
<dbReference type="FunFam" id="3.40.50.720:FF:000003">
    <property type="entry name" value="S-(hydroxymethyl)glutathione dehydrogenase"/>
    <property type="match status" value="1"/>
</dbReference>
<proteinExistence type="predicted"/>
<dbReference type="Gene3D" id="3.90.180.10">
    <property type="entry name" value="Medium-chain alcohol dehydrogenases, catalytic domain"/>
    <property type="match status" value="1"/>
</dbReference>
<dbReference type="EMBL" id="SGJD01002082">
    <property type="protein sequence ID" value="KAB0396787.1"/>
    <property type="molecule type" value="Genomic_DNA"/>
</dbReference>
<dbReference type="InterPro" id="IPR036291">
    <property type="entry name" value="NAD(P)-bd_dom_sf"/>
</dbReference>
<feature type="non-terminal residue" evidence="9">
    <location>
        <position position="1"/>
    </location>
</feature>
<sequence length="182" mass="19629">VNLQFSCLHVTPGSTRAIFGLRGVGLSAVISYKAAGASRIIVIDIKSEKFTKARALAAIDCLDPRDLDKPIQEIIVEMTNGGVDFAFECVGGTKIMHNSRLGSMYIIGVNIGDNRLSVSAVELITGRTLNGTSFGGLKGIDSVQKLAADYKNKKFDLDALVSHTLAFDKVNEAFDLMYQGKR</sequence>
<accession>A0A643C982</accession>
<dbReference type="GO" id="GO:0046294">
    <property type="term" value="P:formaldehyde catabolic process"/>
    <property type="evidence" value="ECO:0007669"/>
    <property type="project" value="TreeGrafter"/>
</dbReference>
<evidence type="ECO:0000256" key="1">
    <source>
        <dbReference type="ARBA" id="ARBA00001947"/>
    </source>
</evidence>
<dbReference type="GO" id="GO:0005829">
    <property type="term" value="C:cytosol"/>
    <property type="evidence" value="ECO:0007669"/>
    <property type="project" value="TreeGrafter"/>
</dbReference>
<dbReference type="GO" id="GO:0008270">
    <property type="term" value="F:zinc ion binding"/>
    <property type="evidence" value="ECO:0007669"/>
    <property type="project" value="TreeGrafter"/>
</dbReference>
<name>A0A643C982_BALPH</name>
<comment type="cofactor">
    <cofactor evidence="1">
        <name>Zn(2+)</name>
        <dbReference type="ChEBI" id="CHEBI:29105"/>
    </cofactor>
</comment>
<keyword evidence="10" id="KW-1185">Reference proteome</keyword>
<feature type="domain" description="Alcohol dehydrogenase-like C-terminal" evidence="8">
    <location>
        <begin position="23"/>
        <end position="140"/>
    </location>
</feature>
<protein>
    <recommendedName>
        <fullName evidence="8">Alcohol dehydrogenase-like C-terminal domain-containing protein</fullName>
    </recommendedName>
</protein>
<reference evidence="9 10" key="1">
    <citation type="journal article" date="2019" name="PLoS ONE">
        <title>Genomic analyses reveal an absence of contemporary introgressive admixture between fin whales and blue whales, despite known hybrids.</title>
        <authorList>
            <person name="Westbury M.V."/>
            <person name="Petersen B."/>
            <person name="Lorenzen E.D."/>
        </authorList>
    </citation>
    <scope>NUCLEOTIDE SEQUENCE [LARGE SCALE GENOMIC DNA]</scope>
    <source>
        <strain evidence="9">FinWhale-01</strain>
    </source>
</reference>
<dbReference type="PANTHER" id="PTHR43880">
    <property type="entry name" value="ALCOHOL DEHYDROGENASE"/>
    <property type="match status" value="1"/>
</dbReference>
<dbReference type="OrthoDB" id="417550at2759"/>
<comment type="subcellular location">
    <subcellularLocation>
        <location evidence="2">Cytoplasm</location>
    </subcellularLocation>
</comment>
<keyword evidence="6" id="KW-0560">Oxidoreductase</keyword>
<keyword evidence="3" id="KW-0963">Cytoplasm</keyword>
<dbReference type="InterPro" id="IPR013149">
    <property type="entry name" value="ADH-like_C"/>
</dbReference>
<keyword evidence="5" id="KW-0862">Zinc</keyword>
<evidence type="ECO:0000313" key="9">
    <source>
        <dbReference type="EMBL" id="KAB0396787.1"/>
    </source>
</evidence>
<evidence type="ECO:0000256" key="3">
    <source>
        <dbReference type="ARBA" id="ARBA00022490"/>
    </source>
</evidence>
<dbReference type="Gene3D" id="3.40.50.720">
    <property type="entry name" value="NAD(P)-binding Rossmann-like Domain"/>
    <property type="match status" value="1"/>
</dbReference>
<comment type="caution">
    <text evidence="9">The sequence shown here is derived from an EMBL/GenBank/DDBJ whole genome shotgun (WGS) entry which is preliminary data.</text>
</comment>
<evidence type="ECO:0000259" key="8">
    <source>
        <dbReference type="Pfam" id="PF00107"/>
    </source>
</evidence>
<organism evidence="9 10">
    <name type="scientific">Balaenoptera physalus</name>
    <name type="common">Fin whale</name>
    <name type="synonym">Balaena physalus</name>
    <dbReference type="NCBI Taxonomy" id="9770"/>
    <lineage>
        <taxon>Eukaryota</taxon>
        <taxon>Metazoa</taxon>
        <taxon>Chordata</taxon>
        <taxon>Craniata</taxon>
        <taxon>Vertebrata</taxon>
        <taxon>Euteleostomi</taxon>
        <taxon>Mammalia</taxon>
        <taxon>Eutheria</taxon>
        <taxon>Laurasiatheria</taxon>
        <taxon>Artiodactyla</taxon>
        <taxon>Whippomorpha</taxon>
        <taxon>Cetacea</taxon>
        <taxon>Mysticeti</taxon>
        <taxon>Balaenopteridae</taxon>
        <taxon>Balaenoptera</taxon>
    </lineage>
</organism>
<dbReference type="SUPFAM" id="SSF50129">
    <property type="entry name" value="GroES-like"/>
    <property type="match status" value="1"/>
</dbReference>
<gene>
    <name evidence="9" type="ORF">E2I00_000146</name>
</gene>